<evidence type="ECO:0000256" key="6">
    <source>
        <dbReference type="ARBA" id="ARBA00022553"/>
    </source>
</evidence>
<dbReference type="InterPro" id="IPR007504">
    <property type="entry name" value="H/ACA_rnp_Gar1/Naf1"/>
</dbReference>
<feature type="region of interest" description="Disordered" evidence="9">
    <location>
        <begin position="686"/>
        <end position="751"/>
    </location>
</feature>
<evidence type="ECO:0000256" key="7">
    <source>
        <dbReference type="ARBA" id="ARBA00022884"/>
    </source>
</evidence>
<dbReference type="GO" id="GO:0000493">
    <property type="term" value="P:box H/ACA snoRNP assembly"/>
    <property type="evidence" value="ECO:0007669"/>
    <property type="project" value="InterPro"/>
</dbReference>
<dbReference type="RefSeq" id="XP_014252664.1">
    <property type="nucleotide sequence ID" value="XM_014397178.2"/>
</dbReference>
<evidence type="ECO:0000256" key="9">
    <source>
        <dbReference type="SAM" id="MobiDB-lite"/>
    </source>
</evidence>
<feature type="compositionally biased region" description="Polar residues" evidence="9">
    <location>
        <begin position="78"/>
        <end position="87"/>
    </location>
</feature>
<keyword evidence="11" id="KW-1185">Reference proteome</keyword>
<feature type="region of interest" description="Disordered" evidence="9">
    <location>
        <begin position="302"/>
        <end position="338"/>
    </location>
</feature>
<dbReference type="GO" id="GO:0003723">
    <property type="term" value="F:RNA binding"/>
    <property type="evidence" value="ECO:0007669"/>
    <property type="project" value="UniProtKB-KW"/>
</dbReference>
<evidence type="ECO:0000256" key="3">
    <source>
        <dbReference type="ARBA" id="ARBA00021438"/>
    </source>
</evidence>
<proteinExistence type="inferred from homology"/>
<feature type="compositionally biased region" description="Polar residues" evidence="9">
    <location>
        <begin position="655"/>
        <end position="671"/>
    </location>
</feature>
<dbReference type="FunFam" id="2.40.10.230:FF:000002">
    <property type="entry name" value="H/ACA ribonucleoprotein complex non-core subunit NAF1"/>
    <property type="match status" value="1"/>
</dbReference>
<comment type="subcellular location">
    <subcellularLocation>
        <location evidence="1">Nucleus</location>
    </subcellularLocation>
</comment>
<keyword evidence="8" id="KW-0539">Nucleus</keyword>
<keyword evidence="6" id="KW-0597">Phosphoprotein</keyword>
<dbReference type="RefSeq" id="XP_014252665.1">
    <property type="nucleotide sequence ID" value="XM_014397179.2"/>
</dbReference>
<accession>A0A8I6RUG5</accession>
<dbReference type="EnsemblMetazoa" id="XM_014397178.2">
    <property type="protein sequence ID" value="XP_014252664.1"/>
    <property type="gene ID" value="LOC106668432"/>
</dbReference>
<dbReference type="Proteomes" id="UP000494040">
    <property type="component" value="Unassembled WGS sequence"/>
</dbReference>
<dbReference type="Pfam" id="PF04410">
    <property type="entry name" value="Gar1"/>
    <property type="match status" value="1"/>
</dbReference>
<evidence type="ECO:0000256" key="8">
    <source>
        <dbReference type="ARBA" id="ARBA00023242"/>
    </source>
</evidence>
<feature type="compositionally biased region" description="Acidic residues" evidence="9">
    <location>
        <begin position="142"/>
        <end position="154"/>
    </location>
</feature>
<keyword evidence="7" id="KW-0694">RNA-binding</keyword>
<dbReference type="RefSeq" id="XP_024086268.1">
    <property type="nucleotide sequence ID" value="XM_024230500.1"/>
</dbReference>
<dbReference type="PANTHER" id="PTHR31633:SF1">
    <property type="entry name" value="H_ACA RIBONUCLEOPROTEIN COMPLEX NON-CORE SUBUNIT NAF1"/>
    <property type="match status" value="1"/>
</dbReference>
<feature type="compositionally biased region" description="Low complexity" evidence="9">
    <location>
        <begin position="715"/>
        <end position="727"/>
    </location>
</feature>
<dbReference type="GeneID" id="106668432"/>
<reference evidence="10" key="1">
    <citation type="submission" date="2022-01" db="UniProtKB">
        <authorList>
            <consortium name="EnsemblMetazoa"/>
        </authorList>
    </citation>
    <scope>IDENTIFICATION</scope>
</reference>
<dbReference type="AlphaFoldDB" id="A0A8I6RUG5"/>
<dbReference type="EnsemblMetazoa" id="XM_024230500.1">
    <property type="protein sequence ID" value="XP_024086268.1"/>
    <property type="gene ID" value="LOC106668432"/>
</dbReference>
<dbReference type="OrthoDB" id="21550at2759"/>
<dbReference type="Gene3D" id="2.40.10.230">
    <property type="entry name" value="Probable tRNA pseudouridine synthase domain"/>
    <property type="match status" value="1"/>
</dbReference>
<evidence type="ECO:0000256" key="2">
    <source>
        <dbReference type="ARBA" id="ARBA00009801"/>
    </source>
</evidence>
<dbReference type="SUPFAM" id="SSF50447">
    <property type="entry name" value="Translation proteins"/>
    <property type="match status" value="1"/>
</dbReference>
<feature type="compositionally biased region" description="Polar residues" evidence="9">
    <location>
        <begin position="156"/>
        <end position="169"/>
    </location>
</feature>
<evidence type="ECO:0000256" key="1">
    <source>
        <dbReference type="ARBA" id="ARBA00004123"/>
    </source>
</evidence>
<dbReference type="RefSeq" id="XP_014252666.1">
    <property type="nucleotide sequence ID" value="XM_014397180.2"/>
</dbReference>
<name>A0A8I6RUG5_CIMLE</name>
<feature type="compositionally biased region" description="Polar residues" evidence="9">
    <location>
        <begin position="505"/>
        <end position="546"/>
    </location>
</feature>
<dbReference type="InterPro" id="IPR038664">
    <property type="entry name" value="Gar1/Naf1_Cbf5-bd_sf"/>
</dbReference>
<dbReference type="InterPro" id="IPR040309">
    <property type="entry name" value="Naf1"/>
</dbReference>
<keyword evidence="4" id="KW-0690">Ribosome biogenesis</keyword>
<feature type="compositionally biased region" description="Polar residues" evidence="9">
    <location>
        <begin position="581"/>
        <end position="648"/>
    </location>
</feature>
<dbReference type="GO" id="GO:0043489">
    <property type="term" value="P:RNA stabilization"/>
    <property type="evidence" value="ECO:0007669"/>
    <property type="project" value="UniProtKB-ARBA"/>
</dbReference>
<organism evidence="10 11">
    <name type="scientific">Cimex lectularius</name>
    <name type="common">Bed bug</name>
    <name type="synonym">Acanthia lectularia</name>
    <dbReference type="NCBI Taxonomy" id="79782"/>
    <lineage>
        <taxon>Eukaryota</taxon>
        <taxon>Metazoa</taxon>
        <taxon>Ecdysozoa</taxon>
        <taxon>Arthropoda</taxon>
        <taxon>Hexapoda</taxon>
        <taxon>Insecta</taxon>
        <taxon>Pterygota</taxon>
        <taxon>Neoptera</taxon>
        <taxon>Paraneoptera</taxon>
        <taxon>Hemiptera</taxon>
        <taxon>Heteroptera</taxon>
        <taxon>Panheteroptera</taxon>
        <taxon>Cimicomorpha</taxon>
        <taxon>Cimicidae</taxon>
        <taxon>Cimex</taxon>
    </lineage>
</organism>
<feature type="region of interest" description="Disordered" evidence="9">
    <location>
        <begin position="463"/>
        <end position="671"/>
    </location>
</feature>
<feature type="region of interest" description="Disordered" evidence="9">
    <location>
        <begin position="66"/>
        <end position="185"/>
    </location>
</feature>
<dbReference type="EnsemblMetazoa" id="XM_014397179.2">
    <property type="protein sequence ID" value="XP_014252665.1"/>
    <property type="gene ID" value="LOC106668432"/>
</dbReference>
<evidence type="ECO:0000256" key="5">
    <source>
        <dbReference type="ARBA" id="ARBA00022552"/>
    </source>
</evidence>
<dbReference type="KEGG" id="clec:106668432"/>
<dbReference type="GO" id="GO:0001522">
    <property type="term" value="P:pseudouridine synthesis"/>
    <property type="evidence" value="ECO:0007669"/>
    <property type="project" value="InterPro"/>
</dbReference>
<comment type="similarity">
    <text evidence="2">Belongs to the NAF1 family.</text>
</comment>
<dbReference type="EnsemblMetazoa" id="XM_014397177.2">
    <property type="protein sequence ID" value="XP_014252663.1"/>
    <property type="gene ID" value="LOC106668432"/>
</dbReference>
<sequence>MEGENQESENEHKEKSIEEENIITKDKVEEKAIENHLEVEIDKEKESIGVSESVKNSEQMITEEVKNVSSEVELPKNESLSVISTYSGDEDTESDDNRTETVMTKPIGDISDPVVSDKVPIVKSQKSGFSKPQSSSSSSSETSEDSSSSDDENTSCDFSDSEVITQNRLGPNKKPPMKKDPLELDNLPPIENLQISVKEEECMPIGKVFSIVDRLLVIESFADTPALMLDTILFNRDGQPLGQIYDVFGHIKKPFYSVRFNKNEDIVNAGLEVEKVIYCAPKTEHTKYIFTSQLLKEKGSDASWINNEEPPPQCLDYSDDEQERKAKQKFNNKKKNDDDDDEVILVKVEQGDSPARKRYLSFEEQMNRNNTLRTKAYKRAASSNEKTWDGGWHNYKRNFGSGTAPLPDRNREYSFVRGATYRASPPGNHQWLNQQFSQQPNQPRMRSQPLFQFGGNPSFTQPPMGQNFPRVGYRSQGLQGTCSLGPPPQGFQSRQSPPQMFPQALASQSYGPVNTYPLNPGSQTHQQNFQASHSSQGFSPMSQVLPSQPVFRGGGPTSSIRPQQFPPFPQQNYQPPQFQNTSVQSFQSTNQSPKVPSFQNMGPNGHPTQAYQSSLLQSTDNQGQASFQPPSHPNNNASNFTQNQSQQVPPHCKCFQSNHRPPPIQNQGSSVQHYQPRIPFIPGFVSSPPPPPLQFRPNSGSFNVTSPPPPPFSSFPPRQQFPVQFQFMGNGSPPFRNSSPNFRNAPLPPPP</sequence>
<feature type="compositionally biased region" description="Polar residues" evidence="9">
    <location>
        <begin position="124"/>
        <end position="133"/>
    </location>
</feature>
<keyword evidence="5" id="KW-0698">rRNA processing</keyword>
<feature type="compositionally biased region" description="Basic and acidic residues" evidence="9">
    <location>
        <begin position="9"/>
        <end position="29"/>
    </location>
</feature>
<dbReference type="PANTHER" id="PTHR31633">
    <property type="entry name" value="H/ACA RIBONUCLEOPROTEIN COMPLEX NON-CORE SUBUNIT NAF1"/>
    <property type="match status" value="1"/>
</dbReference>
<dbReference type="GO" id="GO:0005732">
    <property type="term" value="C:sno(s)RNA-containing ribonucleoprotein complex"/>
    <property type="evidence" value="ECO:0007669"/>
    <property type="project" value="InterPro"/>
</dbReference>
<dbReference type="InterPro" id="IPR009000">
    <property type="entry name" value="Transl_B-barrel_sf"/>
</dbReference>
<evidence type="ECO:0000313" key="10">
    <source>
        <dbReference type="EnsemblMetazoa" id="XP_014252665.1"/>
    </source>
</evidence>
<dbReference type="GO" id="GO:0005634">
    <property type="term" value="C:nucleus"/>
    <property type="evidence" value="ECO:0007669"/>
    <property type="project" value="UniProtKB-SubCell"/>
</dbReference>
<dbReference type="RefSeq" id="XP_014252663.1">
    <property type="nucleotide sequence ID" value="XM_014397177.2"/>
</dbReference>
<dbReference type="GO" id="GO:0006364">
    <property type="term" value="P:rRNA processing"/>
    <property type="evidence" value="ECO:0007669"/>
    <property type="project" value="UniProtKB-KW"/>
</dbReference>
<feature type="compositionally biased region" description="Low complexity" evidence="9">
    <location>
        <begin position="570"/>
        <end position="580"/>
    </location>
</feature>
<protein>
    <recommendedName>
        <fullName evidence="3">H/ACA ribonucleoprotein complex non-core subunit NAF1</fullName>
    </recommendedName>
</protein>
<evidence type="ECO:0000313" key="11">
    <source>
        <dbReference type="Proteomes" id="UP000494040"/>
    </source>
</evidence>
<dbReference type="EnsemblMetazoa" id="XM_014397180.2">
    <property type="protein sequence ID" value="XP_014252666.1"/>
    <property type="gene ID" value="LOC106668432"/>
</dbReference>
<evidence type="ECO:0000256" key="4">
    <source>
        <dbReference type="ARBA" id="ARBA00022517"/>
    </source>
</evidence>
<feature type="region of interest" description="Disordered" evidence="9">
    <location>
        <begin position="1"/>
        <end position="29"/>
    </location>
</feature>